<dbReference type="Gene3D" id="3.30.420.180">
    <property type="entry name" value="CobE/GbiG C-terminal domain"/>
    <property type="match status" value="1"/>
</dbReference>
<reference evidence="2 3" key="1">
    <citation type="submission" date="2018-05" db="EMBL/GenBank/DDBJ databases">
        <title>Genomic Encyclopedia of Archaeal and Bacterial Type Strains, Phase II (KMG-II): from individual species to whole genera.</title>
        <authorList>
            <person name="Goeker M."/>
        </authorList>
    </citation>
    <scope>NUCLEOTIDE SEQUENCE [LARGE SCALE GENOMIC DNA]</scope>
    <source>
        <strain evidence="2 3">DSM 45184</strain>
    </source>
</reference>
<dbReference type="GO" id="GO:0016787">
    <property type="term" value="F:hydrolase activity"/>
    <property type="evidence" value="ECO:0007669"/>
    <property type="project" value="UniProtKB-KW"/>
</dbReference>
<comment type="caution">
    <text evidence="2">The sequence shown here is derived from an EMBL/GenBank/DDBJ whole genome shotgun (WGS) entry which is preliminary data.</text>
</comment>
<dbReference type="OrthoDB" id="3297647at2"/>
<dbReference type="InterPro" id="IPR002750">
    <property type="entry name" value="CobE/GbiG_C"/>
</dbReference>
<dbReference type="AlphaFoldDB" id="A0A316FUL7"/>
<dbReference type="Proteomes" id="UP000245697">
    <property type="component" value="Unassembled WGS sequence"/>
</dbReference>
<keyword evidence="2" id="KW-0378">Hydrolase</keyword>
<proteinExistence type="predicted"/>
<dbReference type="GO" id="GO:0009236">
    <property type="term" value="P:cobalamin biosynthetic process"/>
    <property type="evidence" value="ECO:0007669"/>
    <property type="project" value="InterPro"/>
</dbReference>
<dbReference type="PANTHER" id="PTHR37477:SF1">
    <property type="entry name" value="COBALT-PRECORRIN-5A HYDROLASE"/>
    <property type="match status" value="1"/>
</dbReference>
<feature type="domain" description="CobE/GbiG C-terminal" evidence="1">
    <location>
        <begin position="2"/>
        <end position="117"/>
    </location>
</feature>
<evidence type="ECO:0000313" key="2">
    <source>
        <dbReference type="EMBL" id="PWK52431.1"/>
    </source>
</evidence>
<dbReference type="PANTHER" id="PTHR37477">
    <property type="entry name" value="COBALT-PRECORRIN-5A HYDROLASE"/>
    <property type="match status" value="1"/>
</dbReference>
<organism evidence="2 3">
    <name type="scientific">Actinoplanes xinjiangensis</name>
    <dbReference type="NCBI Taxonomy" id="512350"/>
    <lineage>
        <taxon>Bacteria</taxon>
        <taxon>Bacillati</taxon>
        <taxon>Actinomycetota</taxon>
        <taxon>Actinomycetes</taxon>
        <taxon>Micromonosporales</taxon>
        <taxon>Micromonosporaceae</taxon>
        <taxon>Actinoplanes</taxon>
    </lineage>
</organism>
<protein>
    <submittedName>
        <fullName evidence="2">Cobalt-precorrin 5A hydrolase</fullName>
    </submittedName>
</protein>
<evidence type="ECO:0000259" key="1">
    <source>
        <dbReference type="Pfam" id="PF01890"/>
    </source>
</evidence>
<gene>
    <name evidence="2" type="ORF">BC793_101440</name>
</gene>
<dbReference type="RefSeq" id="WP_158319181.1">
    <property type="nucleotide sequence ID" value="NZ_BONA01000017.1"/>
</dbReference>
<sequence>MIVLGLGARSGVPVRAPVLAVLAAAGVRPADITVLATLDRRLAEPRVRELATEFGWRPAGFTAAQLAACPVPHPSPRVAAATGTPGVAEAAALLAAGPEAALLMPKTARDGVTVAIAASRADRVRGQAFAPAGHSCTGMLSCISGR</sequence>
<accession>A0A316FUL7</accession>
<evidence type="ECO:0000313" key="3">
    <source>
        <dbReference type="Proteomes" id="UP000245697"/>
    </source>
</evidence>
<dbReference type="Pfam" id="PF01890">
    <property type="entry name" value="CbiG_C"/>
    <property type="match status" value="1"/>
</dbReference>
<keyword evidence="3" id="KW-1185">Reference proteome</keyword>
<name>A0A316FUL7_9ACTN</name>
<dbReference type="InterPro" id="IPR052553">
    <property type="entry name" value="CbiG_hydrolase"/>
</dbReference>
<dbReference type="EMBL" id="QGGR01000001">
    <property type="protein sequence ID" value="PWK52431.1"/>
    <property type="molecule type" value="Genomic_DNA"/>
</dbReference>
<dbReference type="InterPro" id="IPR036518">
    <property type="entry name" value="CobE/GbiG_C_sf"/>
</dbReference>
<dbReference type="SUPFAM" id="SSF159664">
    <property type="entry name" value="CobE/GbiG C-terminal domain-like"/>
    <property type="match status" value="1"/>
</dbReference>